<dbReference type="SUPFAM" id="SSF53335">
    <property type="entry name" value="S-adenosyl-L-methionine-dependent methyltransferases"/>
    <property type="match status" value="1"/>
</dbReference>
<dbReference type="InterPro" id="IPR001737">
    <property type="entry name" value="KsgA/Erm"/>
</dbReference>
<evidence type="ECO:0000256" key="3">
    <source>
        <dbReference type="ARBA" id="ARBA00022691"/>
    </source>
</evidence>
<dbReference type="AlphaFoldDB" id="A0A5B2V924"/>
<reference evidence="5 6" key="1">
    <citation type="submission" date="2019-09" db="EMBL/GenBank/DDBJ databases">
        <title>Salinarimonas rosea gen. nov., sp. nov., a new member of the a-2 subgroup of the Proteobacteria.</title>
        <authorList>
            <person name="Liu J."/>
        </authorList>
    </citation>
    <scope>NUCLEOTIDE SEQUENCE [LARGE SCALE GENOMIC DNA]</scope>
    <source>
        <strain evidence="5 6">BN140002</strain>
    </source>
</reference>
<dbReference type="OrthoDB" id="9805585at2"/>
<protein>
    <submittedName>
        <fullName evidence="5">SAM-dependent methyltransferase</fullName>
    </submittedName>
</protein>
<evidence type="ECO:0000256" key="4">
    <source>
        <dbReference type="ARBA" id="ARBA00022884"/>
    </source>
</evidence>
<dbReference type="Gene3D" id="3.40.50.150">
    <property type="entry name" value="Vaccinia Virus protein VP39"/>
    <property type="match status" value="1"/>
</dbReference>
<proteinExistence type="predicted"/>
<reference evidence="5 6" key="2">
    <citation type="submission" date="2019-09" db="EMBL/GenBank/DDBJ databases">
        <authorList>
            <person name="Jin C."/>
        </authorList>
    </citation>
    <scope>NUCLEOTIDE SEQUENCE [LARGE SCALE GENOMIC DNA]</scope>
    <source>
        <strain evidence="5 6">BN140002</strain>
    </source>
</reference>
<keyword evidence="1 5" id="KW-0489">Methyltransferase</keyword>
<evidence type="ECO:0000256" key="2">
    <source>
        <dbReference type="ARBA" id="ARBA00022679"/>
    </source>
</evidence>
<keyword evidence="6" id="KW-1185">Reference proteome</keyword>
<keyword evidence="3" id="KW-0949">S-adenosyl-L-methionine</keyword>
<sequence length="188" mass="20131">MSRSDVVPFLKAWLRQPLHVASVVPSSRALANLITREIGPATGPVIELGPGTGAFTRALLERGVAERDLVLVESEPDFAALLRERFPAARVCEMDAALLARLRVSPGEAGAVVSGLPVLTMPRVRLAALLTGAFAHLAPGAGFYQFTYTLGCPIPEPLLQGLGLESRLVGWTLANMPPARVYRITRRA</sequence>
<comment type="caution">
    <text evidence="5">The sequence shown here is derived from an EMBL/GenBank/DDBJ whole genome shotgun (WGS) entry which is preliminary data.</text>
</comment>
<dbReference type="Proteomes" id="UP000323142">
    <property type="component" value="Unassembled WGS sequence"/>
</dbReference>
<dbReference type="GO" id="GO:0032259">
    <property type="term" value="P:methylation"/>
    <property type="evidence" value="ECO:0007669"/>
    <property type="project" value="UniProtKB-KW"/>
</dbReference>
<gene>
    <name evidence="5" type="ORF">F0L46_18510</name>
</gene>
<evidence type="ECO:0000313" key="6">
    <source>
        <dbReference type="Proteomes" id="UP000323142"/>
    </source>
</evidence>
<dbReference type="GO" id="GO:0003723">
    <property type="term" value="F:RNA binding"/>
    <property type="evidence" value="ECO:0007669"/>
    <property type="project" value="UniProtKB-KW"/>
</dbReference>
<organism evidence="5 6">
    <name type="scientific">Salinarimonas soli</name>
    <dbReference type="NCBI Taxonomy" id="1638099"/>
    <lineage>
        <taxon>Bacteria</taxon>
        <taxon>Pseudomonadati</taxon>
        <taxon>Pseudomonadota</taxon>
        <taxon>Alphaproteobacteria</taxon>
        <taxon>Hyphomicrobiales</taxon>
        <taxon>Salinarimonadaceae</taxon>
        <taxon>Salinarimonas</taxon>
    </lineage>
</organism>
<accession>A0A5B2V924</accession>
<keyword evidence="4" id="KW-0694">RNA-binding</keyword>
<dbReference type="RefSeq" id="WP_149820292.1">
    <property type="nucleotide sequence ID" value="NZ_VUOA01000034.1"/>
</dbReference>
<name>A0A5B2V924_9HYPH</name>
<evidence type="ECO:0000256" key="1">
    <source>
        <dbReference type="ARBA" id="ARBA00022603"/>
    </source>
</evidence>
<dbReference type="Pfam" id="PF00398">
    <property type="entry name" value="RrnaAD"/>
    <property type="match status" value="1"/>
</dbReference>
<dbReference type="GO" id="GO:0008168">
    <property type="term" value="F:methyltransferase activity"/>
    <property type="evidence" value="ECO:0007669"/>
    <property type="project" value="UniProtKB-KW"/>
</dbReference>
<dbReference type="EMBL" id="VUOA01000034">
    <property type="protein sequence ID" value="KAA2235501.1"/>
    <property type="molecule type" value="Genomic_DNA"/>
</dbReference>
<dbReference type="InterPro" id="IPR029063">
    <property type="entry name" value="SAM-dependent_MTases_sf"/>
</dbReference>
<evidence type="ECO:0000313" key="5">
    <source>
        <dbReference type="EMBL" id="KAA2235501.1"/>
    </source>
</evidence>
<keyword evidence="2 5" id="KW-0808">Transferase</keyword>